<evidence type="ECO:0000313" key="2">
    <source>
        <dbReference type="EMBL" id="CAK0908907.1"/>
    </source>
</evidence>
<feature type="non-terminal residue" evidence="2">
    <location>
        <position position="337"/>
    </location>
</feature>
<protein>
    <submittedName>
        <fullName evidence="2">Uncharacterized protein</fullName>
    </submittedName>
</protein>
<sequence>PGSPSPAASATLPSSGGATPTLQAPSAAASATLQAPSGGGTPTLQAPPTLSAGDAAGTAQVVGGAVLVDVIVSQLQDPVSAEAEFSANMDMIKSSLLLSTIADAEIMAHESGDAMRVEDVVVSQASNDLASAVGDPHLRSVTGKKFDVNMPGSYVLLRAPQDRRLPARLELNATLRPSAGSPCGLYIKSLELGGEWLGGQEVSIVPLQRDAEGQNGAGNSTLHPFSVRVRAHPGAPDAAQGEYEQWADFRKEQPQSVWARPHRARVEAALRRRRQGAGGAGVPVPHPGRRLWVRDHVRGGPGGPPGARLPGGRTAEPRLRTARRLARHGRARPASGT</sequence>
<dbReference type="EMBL" id="CAUYUJ010022096">
    <property type="protein sequence ID" value="CAK0908908.1"/>
    <property type="molecule type" value="Genomic_DNA"/>
</dbReference>
<organism evidence="2 3">
    <name type="scientific">Prorocentrum cordatum</name>
    <dbReference type="NCBI Taxonomy" id="2364126"/>
    <lineage>
        <taxon>Eukaryota</taxon>
        <taxon>Sar</taxon>
        <taxon>Alveolata</taxon>
        <taxon>Dinophyceae</taxon>
        <taxon>Prorocentrales</taxon>
        <taxon>Prorocentraceae</taxon>
        <taxon>Prorocentrum</taxon>
    </lineage>
</organism>
<evidence type="ECO:0000313" key="3">
    <source>
        <dbReference type="Proteomes" id="UP001189429"/>
    </source>
</evidence>
<dbReference type="EMBL" id="CAUYUJ010022096">
    <property type="protein sequence ID" value="CAK0908907.1"/>
    <property type="molecule type" value="Genomic_DNA"/>
</dbReference>
<feature type="region of interest" description="Disordered" evidence="1">
    <location>
        <begin position="1"/>
        <end position="51"/>
    </location>
</feature>
<reference evidence="2" key="1">
    <citation type="submission" date="2023-10" db="EMBL/GenBank/DDBJ databases">
        <authorList>
            <person name="Chen Y."/>
            <person name="Shah S."/>
            <person name="Dougan E. K."/>
            <person name="Thang M."/>
            <person name="Chan C."/>
        </authorList>
    </citation>
    <scope>NUCLEOTIDE SEQUENCE [LARGE SCALE GENOMIC DNA]</scope>
</reference>
<proteinExistence type="predicted"/>
<accession>A0ABN9Y934</accession>
<feature type="compositionally biased region" description="Low complexity" evidence="1">
    <location>
        <begin position="1"/>
        <end position="36"/>
    </location>
</feature>
<feature type="non-terminal residue" evidence="2">
    <location>
        <position position="1"/>
    </location>
</feature>
<keyword evidence="3" id="KW-1185">Reference proteome</keyword>
<comment type="caution">
    <text evidence="2">The sequence shown here is derived from an EMBL/GenBank/DDBJ whole genome shotgun (WGS) entry which is preliminary data.</text>
</comment>
<dbReference type="Proteomes" id="UP001189429">
    <property type="component" value="Unassembled WGS sequence"/>
</dbReference>
<name>A0ABN9Y934_9DINO</name>
<evidence type="ECO:0000256" key="1">
    <source>
        <dbReference type="SAM" id="MobiDB-lite"/>
    </source>
</evidence>
<gene>
    <name evidence="2" type="ORF">PCOR1329_LOCUS83471</name>
</gene>
<feature type="region of interest" description="Disordered" evidence="1">
    <location>
        <begin position="295"/>
        <end position="318"/>
    </location>
</feature>